<dbReference type="NCBIfam" id="TIGR03363">
    <property type="entry name" value="VI_chp_8"/>
    <property type="match status" value="1"/>
</dbReference>
<dbReference type="InterPro" id="IPR017740">
    <property type="entry name" value="TssA-like"/>
</dbReference>
<dbReference type="InterPro" id="IPR010657">
    <property type="entry name" value="ImpA_N"/>
</dbReference>
<sequence length="354" mass="39653">MFSKWELPVSKDTPAGVDIEYDSRFLELQSVAEGKPEQQYGETIIPAQEPDWAVVEKLCNQLLAESKDLRVLVYYAQALTAKYGLPGFQAGCEAIKINVDLFWDTLFPQLEDEDGEYDPFYRINALSSFSTFDGIAKELLASKLLVNGLTQTLVTVKEAVAVLMGNDQQSYPGGKDRLMLDIRVGFDTAKPELVAVNQALADLKTIQDIFSTKLKDEHPLNFEAVLKPLSLINDAADYGSAGNTPQSSENSDTEDTSSPRQETVQSSMSNEQFYADAWRRLNISNRSDVDLALEKICVYFENFEPSHPAPLFIRRVQRLMNMDFYDIMKDISPESISNLEVLIGKPEDEGTSNE</sequence>
<comment type="caution">
    <text evidence="3">The sequence shown here is derived from an EMBL/GenBank/DDBJ whole genome shotgun (WGS) entry which is preliminary data.</text>
</comment>
<accession>A0ABW8Q6B3</accession>
<dbReference type="Proteomes" id="UP001621964">
    <property type="component" value="Unassembled WGS sequence"/>
</dbReference>
<evidence type="ECO:0000259" key="2">
    <source>
        <dbReference type="Pfam" id="PF06812"/>
    </source>
</evidence>
<reference evidence="3 4" key="1">
    <citation type="submission" date="2024-11" db="EMBL/GenBank/DDBJ databases">
        <authorList>
            <person name="Mikucki A.G."/>
            <person name="Kahler C.M."/>
        </authorList>
    </citation>
    <scope>NUCLEOTIDE SEQUENCE [LARGE SCALE GENOMIC DNA]</scope>
    <source>
        <strain evidence="3 4">EXNM717</strain>
    </source>
</reference>
<evidence type="ECO:0000313" key="4">
    <source>
        <dbReference type="Proteomes" id="UP001621964"/>
    </source>
</evidence>
<feature type="domain" description="ImpA N-terminal" evidence="2">
    <location>
        <begin position="8"/>
        <end position="128"/>
    </location>
</feature>
<gene>
    <name evidence="3" type="primary">tssA</name>
    <name evidence="3" type="ORF">ACI43T_11535</name>
</gene>
<name>A0ABW8Q6B3_9NEIS</name>
<dbReference type="RefSeq" id="WP_405387217.1">
    <property type="nucleotide sequence ID" value="NZ_JBJGEB010000018.1"/>
</dbReference>
<evidence type="ECO:0000256" key="1">
    <source>
        <dbReference type="SAM" id="MobiDB-lite"/>
    </source>
</evidence>
<organism evidence="3 4">
    <name type="scientific">Neisseria oralis</name>
    <dbReference type="NCBI Taxonomy" id="1107316"/>
    <lineage>
        <taxon>Bacteria</taxon>
        <taxon>Pseudomonadati</taxon>
        <taxon>Pseudomonadota</taxon>
        <taxon>Betaproteobacteria</taxon>
        <taxon>Neisseriales</taxon>
        <taxon>Neisseriaceae</taxon>
        <taxon>Neisseria</taxon>
    </lineage>
</organism>
<keyword evidence="4" id="KW-1185">Reference proteome</keyword>
<feature type="compositionally biased region" description="Polar residues" evidence="1">
    <location>
        <begin position="259"/>
        <end position="269"/>
    </location>
</feature>
<dbReference type="Pfam" id="PF06812">
    <property type="entry name" value="ImpA_N"/>
    <property type="match status" value="1"/>
</dbReference>
<evidence type="ECO:0000313" key="3">
    <source>
        <dbReference type="EMBL" id="MFK7643109.1"/>
    </source>
</evidence>
<feature type="region of interest" description="Disordered" evidence="1">
    <location>
        <begin position="237"/>
        <end position="269"/>
    </location>
</feature>
<dbReference type="EMBL" id="JBJGEB010000018">
    <property type="protein sequence ID" value="MFK7643109.1"/>
    <property type="molecule type" value="Genomic_DNA"/>
</dbReference>
<proteinExistence type="predicted"/>
<dbReference type="PANTHER" id="PTHR37951:SF1">
    <property type="entry name" value="TYPE VI SECRETION SYSTEM COMPONENT TSSA1"/>
    <property type="match status" value="1"/>
</dbReference>
<dbReference type="PANTHER" id="PTHR37951">
    <property type="entry name" value="CYTOPLASMIC PROTEIN-RELATED"/>
    <property type="match status" value="1"/>
</dbReference>
<protein>
    <submittedName>
        <fullName evidence="3">Type VI secretion system protein TssA</fullName>
    </submittedName>
</protein>